<dbReference type="InterPro" id="IPR029058">
    <property type="entry name" value="AB_hydrolase_fold"/>
</dbReference>
<dbReference type="PANTHER" id="PTHR48081:SF8">
    <property type="entry name" value="ALPHA_BETA HYDROLASE FOLD-3 DOMAIN-CONTAINING PROTEIN-RELATED"/>
    <property type="match status" value="1"/>
</dbReference>
<accession>A0A5C1E8J2</accession>
<dbReference type="Gene3D" id="3.40.50.1820">
    <property type="entry name" value="alpha/beta hydrolase"/>
    <property type="match status" value="1"/>
</dbReference>
<keyword evidence="1 4" id="KW-0378">Hydrolase</keyword>
<name>A0A5C1E8J2_9RHOO</name>
<evidence type="ECO:0000256" key="2">
    <source>
        <dbReference type="SAM" id="MobiDB-lite"/>
    </source>
</evidence>
<dbReference type="InterPro" id="IPR013094">
    <property type="entry name" value="AB_hydrolase_3"/>
</dbReference>
<dbReference type="Proteomes" id="UP000323671">
    <property type="component" value="Chromosome"/>
</dbReference>
<proteinExistence type="predicted"/>
<dbReference type="EMBL" id="CP022579">
    <property type="protein sequence ID" value="QEL65180.1"/>
    <property type="molecule type" value="Genomic_DNA"/>
</dbReference>
<dbReference type="AlphaFoldDB" id="A0A5C1E8J2"/>
<protein>
    <submittedName>
        <fullName evidence="4">Alpha/beta hydrolase fold</fullName>
    </submittedName>
</protein>
<reference evidence="4 5" key="1">
    <citation type="submission" date="2017-07" db="EMBL/GenBank/DDBJ databases">
        <title>Complete genome sequence of Oryzomicrobium terrae TPP412.</title>
        <authorList>
            <person name="Chiu L.-W."/>
            <person name="Lo K.-J."/>
            <person name="Tsai Y.-M."/>
            <person name="Lin S.-S."/>
            <person name="Kuo C.-H."/>
            <person name="Liu C.-T."/>
        </authorList>
    </citation>
    <scope>NUCLEOTIDE SEQUENCE [LARGE SCALE GENOMIC DNA]</scope>
    <source>
        <strain evidence="4 5">TPP412</strain>
    </source>
</reference>
<dbReference type="Pfam" id="PF07859">
    <property type="entry name" value="Abhydrolase_3"/>
    <property type="match status" value="1"/>
</dbReference>
<evidence type="ECO:0000259" key="3">
    <source>
        <dbReference type="Pfam" id="PF07859"/>
    </source>
</evidence>
<dbReference type="InterPro" id="IPR050300">
    <property type="entry name" value="GDXG_lipolytic_enzyme"/>
</dbReference>
<dbReference type="PANTHER" id="PTHR48081">
    <property type="entry name" value="AB HYDROLASE SUPERFAMILY PROTEIN C4A8.06C"/>
    <property type="match status" value="1"/>
</dbReference>
<keyword evidence="5" id="KW-1185">Reference proteome</keyword>
<dbReference type="KEGG" id="otr:OTERR_17040"/>
<evidence type="ECO:0000313" key="4">
    <source>
        <dbReference type="EMBL" id="QEL65180.1"/>
    </source>
</evidence>
<evidence type="ECO:0000313" key="5">
    <source>
        <dbReference type="Proteomes" id="UP000323671"/>
    </source>
</evidence>
<dbReference type="SUPFAM" id="SSF53474">
    <property type="entry name" value="alpha/beta-Hydrolases"/>
    <property type="match status" value="1"/>
</dbReference>
<dbReference type="RefSeq" id="WP_246154084.1">
    <property type="nucleotide sequence ID" value="NZ_CP022579.1"/>
</dbReference>
<feature type="domain" description="Alpha/beta hydrolase fold-3" evidence="3">
    <location>
        <begin position="74"/>
        <end position="278"/>
    </location>
</feature>
<dbReference type="GO" id="GO:0016787">
    <property type="term" value="F:hydrolase activity"/>
    <property type="evidence" value="ECO:0007669"/>
    <property type="project" value="UniProtKB-KW"/>
</dbReference>
<feature type="region of interest" description="Disordered" evidence="2">
    <location>
        <begin position="1"/>
        <end position="24"/>
    </location>
</feature>
<sequence length="315" mass="32750">METLLASVAPASTPDDTIDGSGAAAGRPASIASGMVDGASSRRLQIEDLHIDGHAGPLPLRLYRPVGATALPVVLYFHGGGFVAGSLDDADGVARYLTQAVPALVVSVGYSLAPDWPFPAAPEDAHAAACWAAAQAHRYGGDADRLAVAGDDAGGNLAACLVLMARDRHGPAIAAQVLVGPMLDPSMTLLGDAVRLNSDLDEATCAACYRQYLPHTQLRLHPYASPLESRRLGGLPPALIATAECDVLHKEAEKYAAALIAVGVPIQVVRYPGVQHGHLRDHLPALAETADFLRRRLAPAPRDAAPSPCCPERSG</sequence>
<evidence type="ECO:0000256" key="1">
    <source>
        <dbReference type="ARBA" id="ARBA00022801"/>
    </source>
</evidence>
<organism evidence="4 5">
    <name type="scientific">Oryzomicrobium terrae</name>
    <dbReference type="NCBI Taxonomy" id="1735038"/>
    <lineage>
        <taxon>Bacteria</taxon>
        <taxon>Pseudomonadati</taxon>
        <taxon>Pseudomonadota</taxon>
        <taxon>Betaproteobacteria</taxon>
        <taxon>Rhodocyclales</taxon>
        <taxon>Rhodocyclaceae</taxon>
        <taxon>Oryzomicrobium</taxon>
    </lineage>
</organism>
<gene>
    <name evidence="4" type="ORF">OTERR_17040</name>
</gene>